<name>A0A5J4P144_9TREM</name>
<comment type="caution">
    <text evidence="1">The sequence shown here is derived from an EMBL/GenBank/DDBJ whole genome shotgun (WGS) entry which is preliminary data.</text>
</comment>
<dbReference type="GO" id="GO:0003341">
    <property type="term" value="P:cilium movement"/>
    <property type="evidence" value="ECO:0007669"/>
    <property type="project" value="TreeGrafter"/>
</dbReference>
<dbReference type="InterPro" id="IPR033305">
    <property type="entry name" value="Hydin-like"/>
</dbReference>
<dbReference type="GO" id="GO:1904158">
    <property type="term" value="P:axonemal central apparatus assembly"/>
    <property type="evidence" value="ECO:0007669"/>
    <property type="project" value="TreeGrafter"/>
</dbReference>
<dbReference type="EMBL" id="QNGE01000153">
    <property type="protein sequence ID" value="KAA3681665.1"/>
    <property type="molecule type" value="Genomic_DNA"/>
</dbReference>
<evidence type="ECO:0008006" key="3">
    <source>
        <dbReference type="Google" id="ProtNLM"/>
    </source>
</evidence>
<proteinExistence type="predicted"/>
<dbReference type="PANTHER" id="PTHR23053:SF0">
    <property type="entry name" value="HYDROCEPHALUS-INDUCING PROTEIN HOMOLOG"/>
    <property type="match status" value="1"/>
</dbReference>
<dbReference type="Gene3D" id="2.60.40.10">
    <property type="entry name" value="Immunoglobulins"/>
    <property type="match status" value="3"/>
</dbReference>
<protein>
    <recommendedName>
        <fullName evidence="3">MSP domain-containing protein</fullName>
    </recommendedName>
</protein>
<evidence type="ECO:0000313" key="1">
    <source>
        <dbReference type="EMBL" id="KAA3681665.1"/>
    </source>
</evidence>
<sequence length="347" mass="38752">MPDKLLFDSTPVKHRRSQSVRIRNIGNAVANVKFDTTLPFKINPSFLALKSNETAYITCFFLPEEDVSYSGVLYISYDTGEKSFVNLKGSGEVSSVCLSTKTILVDDTYIGLLNTKTFQIINDADIPVFFKWTPFTNSEEESACENLLLNMVSTNDFSKKKKLDRKLGFWLRNFVKTDGEDIRLYGLSFIPPHFWEVLMNTVQSFLTAVYNQNEFDFGFSSEKSIKLKNTSLVPINFTIRIIAPKSGVDELFEVLKPNLSQLTLQTTVIGPDSQLSLPGTESETWSTSADDVDEFTIQPSSGSLNAMSRVELSVRCTPKHLGMHTYTIAVDIVGVGVGDITLPVKVE</sequence>
<dbReference type="GO" id="GO:0005930">
    <property type="term" value="C:axoneme"/>
    <property type="evidence" value="ECO:0007669"/>
    <property type="project" value="TreeGrafter"/>
</dbReference>
<evidence type="ECO:0000313" key="2">
    <source>
        <dbReference type="Proteomes" id="UP000324629"/>
    </source>
</evidence>
<dbReference type="Proteomes" id="UP000324629">
    <property type="component" value="Unassembled WGS sequence"/>
</dbReference>
<dbReference type="InterPro" id="IPR013783">
    <property type="entry name" value="Ig-like_fold"/>
</dbReference>
<reference evidence="1 2" key="1">
    <citation type="journal article" date="2019" name="Gigascience">
        <title>Whole-genome sequence of the oriental lung fluke Paragonimus westermani.</title>
        <authorList>
            <person name="Oey H."/>
            <person name="Zakrzewski M."/>
            <person name="Narain K."/>
            <person name="Devi K.R."/>
            <person name="Agatsuma T."/>
            <person name="Nawaratna S."/>
            <person name="Gobert G.N."/>
            <person name="Jones M.K."/>
            <person name="Ragan M.A."/>
            <person name="McManus D.P."/>
            <person name="Krause L."/>
        </authorList>
    </citation>
    <scope>NUCLEOTIDE SEQUENCE [LARGE SCALE GENOMIC DNA]</scope>
    <source>
        <strain evidence="1 2">IND2009</strain>
    </source>
</reference>
<keyword evidence="2" id="KW-1185">Reference proteome</keyword>
<dbReference type="PANTHER" id="PTHR23053">
    <property type="entry name" value="DLEC1 DELETED IN LUNG AND ESOPHAGEAL CANCER 1"/>
    <property type="match status" value="1"/>
</dbReference>
<dbReference type="AlphaFoldDB" id="A0A5J4P144"/>
<gene>
    <name evidence="1" type="ORF">DEA37_0010953</name>
</gene>
<accession>A0A5J4P144</accession>
<organism evidence="1 2">
    <name type="scientific">Paragonimus westermani</name>
    <dbReference type="NCBI Taxonomy" id="34504"/>
    <lineage>
        <taxon>Eukaryota</taxon>
        <taxon>Metazoa</taxon>
        <taxon>Spiralia</taxon>
        <taxon>Lophotrochozoa</taxon>
        <taxon>Platyhelminthes</taxon>
        <taxon>Trematoda</taxon>
        <taxon>Digenea</taxon>
        <taxon>Plagiorchiida</taxon>
        <taxon>Troglotremata</taxon>
        <taxon>Troglotrematidae</taxon>
        <taxon>Paragonimus</taxon>
    </lineage>
</organism>